<dbReference type="Gene3D" id="3.40.630.30">
    <property type="match status" value="1"/>
</dbReference>
<evidence type="ECO:0000259" key="3">
    <source>
        <dbReference type="PROSITE" id="PS51186"/>
    </source>
</evidence>
<gene>
    <name evidence="4" type="primary">rimI</name>
    <name evidence="4" type="ORF">GOB87_09720</name>
</gene>
<dbReference type="CDD" id="cd04301">
    <property type="entry name" value="NAT_SF"/>
    <property type="match status" value="1"/>
</dbReference>
<evidence type="ECO:0000256" key="2">
    <source>
        <dbReference type="ARBA" id="ARBA00023315"/>
    </source>
</evidence>
<dbReference type="Proteomes" id="UP000597459">
    <property type="component" value="Unassembled WGS sequence"/>
</dbReference>
<protein>
    <submittedName>
        <fullName evidence="4">Ribosomal-protein-alanine N-acetyltransferase</fullName>
    </submittedName>
</protein>
<organism evidence="4 5">
    <name type="scientific">Acetobacter estunensis</name>
    <dbReference type="NCBI Taxonomy" id="104097"/>
    <lineage>
        <taxon>Bacteria</taxon>
        <taxon>Pseudomonadati</taxon>
        <taxon>Pseudomonadota</taxon>
        <taxon>Alphaproteobacteria</taxon>
        <taxon>Acetobacterales</taxon>
        <taxon>Acetobacteraceae</taxon>
        <taxon>Acetobacter</taxon>
    </lineage>
</organism>
<evidence type="ECO:0000313" key="4">
    <source>
        <dbReference type="EMBL" id="NHO54229.1"/>
    </source>
</evidence>
<keyword evidence="1" id="KW-0808">Transferase</keyword>
<dbReference type="AlphaFoldDB" id="A0A967B8C4"/>
<dbReference type="InterPro" id="IPR016181">
    <property type="entry name" value="Acyl_CoA_acyltransferase"/>
</dbReference>
<dbReference type="NCBIfam" id="TIGR01575">
    <property type="entry name" value="rimI"/>
    <property type="match status" value="1"/>
</dbReference>
<dbReference type="PANTHER" id="PTHR42919">
    <property type="entry name" value="N-ALPHA-ACETYLTRANSFERASE"/>
    <property type="match status" value="1"/>
</dbReference>
<keyword evidence="2" id="KW-0012">Acyltransferase</keyword>
<comment type="caution">
    <text evidence="4">The sequence shown here is derived from an EMBL/GenBank/DDBJ whole genome shotgun (WGS) entry which is preliminary data.</text>
</comment>
<dbReference type="SUPFAM" id="SSF55729">
    <property type="entry name" value="Acyl-CoA N-acyltransferases (Nat)"/>
    <property type="match status" value="1"/>
</dbReference>
<evidence type="ECO:0000256" key="1">
    <source>
        <dbReference type="ARBA" id="ARBA00022679"/>
    </source>
</evidence>
<dbReference type="EMBL" id="WOTH01000018">
    <property type="protein sequence ID" value="NHO54229.1"/>
    <property type="molecule type" value="Genomic_DNA"/>
</dbReference>
<dbReference type="InterPro" id="IPR000182">
    <property type="entry name" value="GNAT_dom"/>
</dbReference>
<reference evidence="4" key="1">
    <citation type="submission" date="2019-11" db="EMBL/GenBank/DDBJ databases">
        <title>Description of new Acetobacter species.</title>
        <authorList>
            <person name="Cleenwerck I."/>
            <person name="Sombolestani A.S."/>
        </authorList>
    </citation>
    <scope>NUCLEOTIDE SEQUENCE</scope>
    <source>
        <strain evidence="4">LMG 1626</strain>
    </source>
</reference>
<keyword evidence="5" id="KW-1185">Reference proteome</keyword>
<dbReference type="InterPro" id="IPR006464">
    <property type="entry name" value="AcTrfase_RimI/Ard1"/>
</dbReference>
<evidence type="ECO:0000313" key="5">
    <source>
        <dbReference type="Proteomes" id="UP000597459"/>
    </source>
</evidence>
<dbReference type="PROSITE" id="PS51186">
    <property type="entry name" value="GNAT"/>
    <property type="match status" value="1"/>
</dbReference>
<dbReference type="RefSeq" id="WP_166315911.1">
    <property type="nucleotide sequence ID" value="NZ_WOTH01000018.1"/>
</dbReference>
<dbReference type="InterPro" id="IPR051556">
    <property type="entry name" value="N-term/lysine_N-AcTrnsfr"/>
</dbReference>
<dbReference type="PANTHER" id="PTHR42919:SF8">
    <property type="entry name" value="N-ALPHA-ACETYLTRANSFERASE 50"/>
    <property type="match status" value="1"/>
</dbReference>
<accession>A0A967B8C4</accession>
<feature type="domain" description="N-acetyltransferase" evidence="3">
    <location>
        <begin position="9"/>
        <end position="154"/>
    </location>
</feature>
<name>A0A967B8C4_9PROT</name>
<sequence>MTDFPCERLSITEVGEAFSSVLAVLHERAFPVKERWNAEAFENLLRSSGVSAFLACHAEMPVGFVLVRSVLDEAEILTLAVDPAFQRKGVGRAVLGKLFHVLREQEIIRVFLEVSVRNGAARALYAATGLVTMGLRRRYYPDGSDAEVMAAEITPML</sequence>
<dbReference type="Pfam" id="PF00583">
    <property type="entry name" value="Acetyltransf_1"/>
    <property type="match status" value="1"/>
</dbReference>
<proteinExistence type="predicted"/>
<dbReference type="GO" id="GO:0008080">
    <property type="term" value="F:N-acetyltransferase activity"/>
    <property type="evidence" value="ECO:0007669"/>
    <property type="project" value="InterPro"/>
</dbReference>